<name>A0A517PPC7_9PLAN</name>
<keyword evidence="7" id="KW-1185">Reference proteome</keyword>
<dbReference type="Gene3D" id="1.10.1040.10">
    <property type="entry name" value="N-(1-d-carboxylethyl)-l-norvaline Dehydrogenase, domain 2"/>
    <property type="match status" value="1"/>
</dbReference>
<dbReference type="InterPro" id="IPR006115">
    <property type="entry name" value="6PGDH_NADP-bd"/>
</dbReference>
<dbReference type="PANTHER" id="PTHR43060">
    <property type="entry name" value="3-HYDROXYISOBUTYRATE DEHYDROGENASE-LIKE 1, MITOCHONDRIAL-RELATED"/>
    <property type="match status" value="1"/>
</dbReference>
<keyword evidence="1 6" id="KW-0560">Oxidoreductase</keyword>
<proteinExistence type="predicted"/>
<feature type="active site" evidence="3">
    <location>
        <position position="199"/>
    </location>
</feature>
<dbReference type="PIRSF" id="PIRSF000103">
    <property type="entry name" value="HIBADH"/>
    <property type="match status" value="1"/>
</dbReference>
<feature type="domain" description="6-phosphogluconate dehydrogenase NADP-binding" evidence="4">
    <location>
        <begin position="31"/>
        <end position="190"/>
    </location>
</feature>
<dbReference type="Proteomes" id="UP000320421">
    <property type="component" value="Chromosome"/>
</dbReference>
<gene>
    <name evidence="6" type="primary">garR</name>
    <name evidence="6" type="ORF">HG66A1_30220</name>
</gene>
<evidence type="ECO:0000256" key="3">
    <source>
        <dbReference type="PIRSR" id="PIRSR000103-1"/>
    </source>
</evidence>
<sequence length="325" mass="34015">MDDCKYIDEFDLKDKGIDFMAIPTIQPGTTKIGWIGTGVMGASMVGHLMDAGFSATVYNRSKSKAEPLIQKGASWADSPKAVAEAADVIFSIVGFPTDVREVILGEDGALAGASEGKILVDMTTSDPSLAVEIAEAAQTKGVYSVDAPVSGGDVGAKNGTLSIMIGGDEAVVDALKPCWDAMGKTIVYQGEAGSGQHTKMVNQILIATNMIGVCEALLYGYKAGLDLPTVLQSVGSGAAGSWSLSNLGPRIMDNNFDPGFFVEHFIKDMGIALAEAKKMNLSLPGLALGHQLYMAVQAQGHGRDGTHALQLALASLSNVDWENRS</sequence>
<evidence type="ECO:0000259" key="5">
    <source>
        <dbReference type="Pfam" id="PF14833"/>
    </source>
</evidence>
<dbReference type="InterPro" id="IPR013328">
    <property type="entry name" value="6PGD_dom2"/>
</dbReference>
<organism evidence="6 7">
    <name type="scientific">Gimesia chilikensis</name>
    <dbReference type="NCBI Taxonomy" id="2605989"/>
    <lineage>
        <taxon>Bacteria</taxon>
        <taxon>Pseudomonadati</taxon>
        <taxon>Planctomycetota</taxon>
        <taxon>Planctomycetia</taxon>
        <taxon>Planctomycetales</taxon>
        <taxon>Planctomycetaceae</taxon>
        <taxon>Gimesia</taxon>
    </lineage>
</organism>
<dbReference type="InterPro" id="IPR029154">
    <property type="entry name" value="HIBADH-like_NADP-bd"/>
</dbReference>
<dbReference type="GO" id="GO:0050661">
    <property type="term" value="F:NADP binding"/>
    <property type="evidence" value="ECO:0007669"/>
    <property type="project" value="InterPro"/>
</dbReference>
<evidence type="ECO:0000256" key="2">
    <source>
        <dbReference type="ARBA" id="ARBA00023027"/>
    </source>
</evidence>
<evidence type="ECO:0000259" key="4">
    <source>
        <dbReference type="Pfam" id="PF03446"/>
    </source>
</evidence>
<evidence type="ECO:0000313" key="7">
    <source>
        <dbReference type="Proteomes" id="UP000320421"/>
    </source>
</evidence>
<reference evidence="6 7" key="1">
    <citation type="submission" date="2019-02" db="EMBL/GenBank/DDBJ databases">
        <title>Deep-cultivation of Planctomycetes and their phenomic and genomic characterization uncovers novel biology.</title>
        <authorList>
            <person name="Wiegand S."/>
            <person name="Jogler M."/>
            <person name="Boedeker C."/>
            <person name="Pinto D."/>
            <person name="Vollmers J."/>
            <person name="Rivas-Marin E."/>
            <person name="Kohn T."/>
            <person name="Peeters S.H."/>
            <person name="Heuer A."/>
            <person name="Rast P."/>
            <person name="Oberbeckmann S."/>
            <person name="Bunk B."/>
            <person name="Jeske O."/>
            <person name="Meyerdierks A."/>
            <person name="Storesund J.E."/>
            <person name="Kallscheuer N."/>
            <person name="Luecker S."/>
            <person name="Lage O.M."/>
            <person name="Pohl T."/>
            <person name="Merkel B.J."/>
            <person name="Hornburger P."/>
            <person name="Mueller R.-W."/>
            <person name="Bruemmer F."/>
            <person name="Labrenz M."/>
            <person name="Spormann A.M."/>
            <person name="Op den Camp H."/>
            <person name="Overmann J."/>
            <person name="Amann R."/>
            <person name="Jetten M.S.M."/>
            <person name="Mascher T."/>
            <person name="Medema M.H."/>
            <person name="Devos D.P."/>
            <person name="Kaster A.-K."/>
            <person name="Ovreas L."/>
            <person name="Rohde M."/>
            <person name="Galperin M.Y."/>
            <person name="Jogler C."/>
        </authorList>
    </citation>
    <scope>NUCLEOTIDE SEQUENCE [LARGE SCALE GENOMIC DNA]</scope>
    <source>
        <strain evidence="6 7">HG66A1</strain>
    </source>
</reference>
<dbReference type="EMBL" id="CP036266">
    <property type="protein sequence ID" value="QDT21223.1"/>
    <property type="molecule type" value="Genomic_DNA"/>
</dbReference>
<dbReference type="SUPFAM" id="SSF51735">
    <property type="entry name" value="NAD(P)-binding Rossmann-fold domains"/>
    <property type="match status" value="1"/>
</dbReference>
<dbReference type="PANTHER" id="PTHR43060:SF15">
    <property type="entry name" value="3-HYDROXYISOBUTYRATE DEHYDROGENASE-LIKE 1, MITOCHONDRIAL-RELATED"/>
    <property type="match status" value="1"/>
</dbReference>
<dbReference type="Pfam" id="PF03446">
    <property type="entry name" value="NAD_binding_2"/>
    <property type="match status" value="1"/>
</dbReference>
<dbReference type="EC" id="1.1.1.60" evidence="6"/>
<accession>A0A517PPC7</accession>
<evidence type="ECO:0000313" key="6">
    <source>
        <dbReference type="EMBL" id="QDT21223.1"/>
    </source>
</evidence>
<evidence type="ECO:0000256" key="1">
    <source>
        <dbReference type="ARBA" id="ARBA00023002"/>
    </source>
</evidence>
<keyword evidence="2" id="KW-0520">NAD</keyword>
<dbReference type="GO" id="GO:0008679">
    <property type="term" value="F:2-hydroxy-3-oxopropionate reductase activity"/>
    <property type="evidence" value="ECO:0007669"/>
    <property type="project" value="UniProtKB-EC"/>
</dbReference>
<dbReference type="InterPro" id="IPR015815">
    <property type="entry name" value="HIBADH-related"/>
</dbReference>
<dbReference type="AlphaFoldDB" id="A0A517PPC7"/>
<dbReference type="InterPro" id="IPR036291">
    <property type="entry name" value="NAD(P)-bd_dom_sf"/>
</dbReference>
<feature type="domain" description="3-hydroxyisobutyrate dehydrogenase-like NAD-binding" evidence="5">
    <location>
        <begin position="193"/>
        <end position="309"/>
    </location>
</feature>
<dbReference type="GO" id="GO:0051287">
    <property type="term" value="F:NAD binding"/>
    <property type="evidence" value="ECO:0007669"/>
    <property type="project" value="InterPro"/>
</dbReference>
<dbReference type="SUPFAM" id="SSF48179">
    <property type="entry name" value="6-phosphogluconate dehydrogenase C-terminal domain-like"/>
    <property type="match status" value="1"/>
</dbReference>
<dbReference type="InterPro" id="IPR008927">
    <property type="entry name" value="6-PGluconate_DH-like_C_sf"/>
</dbReference>
<dbReference type="Gene3D" id="3.40.50.720">
    <property type="entry name" value="NAD(P)-binding Rossmann-like Domain"/>
    <property type="match status" value="1"/>
</dbReference>
<dbReference type="Pfam" id="PF14833">
    <property type="entry name" value="NAD_binding_11"/>
    <property type="match status" value="1"/>
</dbReference>
<protein>
    <submittedName>
        <fullName evidence="6">2-hydroxy-3-oxopropionate reductase</fullName>
        <ecNumber evidence="6">1.1.1.60</ecNumber>
    </submittedName>
</protein>